<sequence>MDRTKRCDDNGTGALEPDDSNNDLNDSEQEVVDIEYMGNNNDTDSLSEYDDTEVNVAGNKSDDNDKLSETFDSLDEEQLLFDNGDNDTDDDEFMDDWTTYVIQSDCEIVREQNMILVVLKKCRGLISMIKRSTILTLYFDAQRKRFKKALNLCYYLHAYFDPAGFAALTEIERRSVEQTIKKSVADQASHSSISVANTLSSTTTTANSASKPNANRNVKRNAMDLFNESVGDIQYEDNRENESKRAAIINEFYHYRKYVIEFNERHKPDAGSAIVFWRTYDETFSILKGIAKKMLSTPATSVPSESCFSTSSALARKERARLSGKHLCSNDIIDRICLTNSSSHIQINPSSYYSAKSIENKFNQSINILNNSIKQLLKYELNTVVNNGQLTTTSNIRHGRYYNPATSVKQMNDLKRRLHWVQQRQMIVKQYNINQDKKITETIPDVNLLENVWFEHRLKMLDNSLELLKKKETEEDEDIEDEEIVDDFSCARCRIYQRKNENNNQLLKKLKHIHQVRNEHNYSSSHTEYSTPESDLIVCLSKIADRIGHTTTSNISNSSKKVPSSLSLSSSSSSATTSKKKQQLPKLQSSVSVIVGDTNKTTKRTIEESRNISNSNFISTNYDLTNKRQKRIASPQSSLSTTSNSTTGITNTSSAHDILTPSWRILTNKDFDSLINIEQSVSQQESEDISDESYIHRHIRCELEQESWITNDPILKTVSLTSNRKNGTLQTSLSVPNGLSITNQKQYKYRLTPNGIAYTETIDTK</sequence>
<feature type="compositionally biased region" description="Low complexity" evidence="1">
    <location>
        <begin position="550"/>
        <end position="577"/>
    </location>
</feature>
<dbReference type="AlphaFoldDB" id="A0A817VDJ3"/>
<evidence type="ECO:0000256" key="1">
    <source>
        <dbReference type="SAM" id="MobiDB-lite"/>
    </source>
</evidence>
<feature type="region of interest" description="Disordered" evidence="1">
    <location>
        <begin position="1"/>
        <end position="27"/>
    </location>
</feature>
<feature type="compositionally biased region" description="Low complexity" evidence="1">
    <location>
        <begin position="637"/>
        <end position="648"/>
    </location>
</feature>
<evidence type="ECO:0000259" key="2">
    <source>
        <dbReference type="Pfam" id="PF05699"/>
    </source>
</evidence>
<feature type="domain" description="HAT C-terminal dimerisation" evidence="2">
    <location>
        <begin position="269"/>
        <end position="328"/>
    </location>
</feature>
<dbReference type="EMBL" id="CAJNYT010000250">
    <property type="protein sequence ID" value="CAF3340455.1"/>
    <property type="molecule type" value="Genomic_DNA"/>
</dbReference>
<dbReference type="Proteomes" id="UP000663872">
    <property type="component" value="Unassembled WGS sequence"/>
</dbReference>
<name>A0A817VDJ3_9BILA</name>
<protein>
    <recommendedName>
        <fullName evidence="2">HAT C-terminal dimerisation domain-containing protein</fullName>
    </recommendedName>
</protein>
<evidence type="ECO:0000313" key="4">
    <source>
        <dbReference type="EMBL" id="CAF3538032.1"/>
    </source>
</evidence>
<accession>A0A817VDJ3</accession>
<dbReference type="Pfam" id="PF05699">
    <property type="entry name" value="Dimer_Tnp_hAT"/>
    <property type="match status" value="1"/>
</dbReference>
<evidence type="ECO:0000313" key="3">
    <source>
        <dbReference type="EMBL" id="CAF3340455.1"/>
    </source>
</evidence>
<dbReference type="Proteomes" id="UP000663865">
    <property type="component" value="Unassembled WGS sequence"/>
</dbReference>
<reference evidence="3" key="1">
    <citation type="submission" date="2021-02" db="EMBL/GenBank/DDBJ databases">
        <authorList>
            <person name="Nowell W R."/>
        </authorList>
    </citation>
    <scope>NUCLEOTIDE SEQUENCE</scope>
</reference>
<dbReference type="InterPro" id="IPR012337">
    <property type="entry name" value="RNaseH-like_sf"/>
</dbReference>
<feature type="region of interest" description="Disordered" evidence="1">
    <location>
        <begin position="550"/>
        <end position="588"/>
    </location>
</feature>
<dbReference type="SUPFAM" id="SSF53098">
    <property type="entry name" value="Ribonuclease H-like"/>
    <property type="match status" value="1"/>
</dbReference>
<dbReference type="InterPro" id="IPR008906">
    <property type="entry name" value="HATC_C_dom"/>
</dbReference>
<dbReference type="GO" id="GO:0046983">
    <property type="term" value="F:protein dimerization activity"/>
    <property type="evidence" value="ECO:0007669"/>
    <property type="project" value="InterPro"/>
</dbReference>
<comment type="caution">
    <text evidence="3">The sequence shown here is derived from an EMBL/GenBank/DDBJ whole genome shotgun (WGS) entry which is preliminary data.</text>
</comment>
<gene>
    <name evidence="3" type="ORF">GRG538_LOCUS4577</name>
    <name evidence="4" type="ORF">KIK155_LOCUS17803</name>
</gene>
<feature type="compositionally biased region" description="Acidic residues" evidence="1">
    <location>
        <begin position="16"/>
        <end position="27"/>
    </location>
</feature>
<proteinExistence type="predicted"/>
<organism evidence="3 5">
    <name type="scientific">Rotaria socialis</name>
    <dbReference type="NCBI Taxonomy" id="392032"/>
    <lineage>
        <taxon>Eukaryota</taxon>
        <taxon>Metazoa</taxon>
        <taxon>Spiralia</taxon>
        <taxon>Gnathifera</taxon>
        <taxon>Rotifera</taxon>
        <taxon>Eurotatoria</taxon>
        <taxon>Bdelloidea</taxon>
        <taxon>Philodinida</taxon>
        <taxon>Philodinidae</taxon>
        <taxon>Rotaria</taxon>
    </lineage>
</organism>
<evidence type="ECO:0000313" key="5">
    <source>
        <dbReference type="Proteomes" id="UP000663872"/>
    </source>
</evidence>
<dbReference type="EMBL" id="CAJNYV010003152">
    <property type="protein sequence ID" value="CAF3538032.1"/>
    <property type="molecule type" value="Genomic_DNA"/>
</dbReference>
<feature type="region of interest" description="Disordered" evidence="1">
    <location>
        <begin position="628"/>
        <end position="648"/>
    </location>
</feature>